<feature type="region of interest" description="Disordered" evidence="1">
    <location>
        <begin position="142"/>
        <end position="161"/>
    </location>
</feature>
<dbReference type="KEGG" id="qsa:O6P43_028253"/>
<comment type="caution">
    <text evidence="2">The sequence shown here is derived from an EMBL/GenBank/DDBJ whole genome shotgun (WGS) entry which is preliminary data.</text>
</comment>
<proteinExistence type="predicted"/>
<reference evidence="2" key="1">
    <citation type="journal article" date="2023" name="Science">
        <title>Elucidation of the pathway for biosynthesis of saponin adjuvants from the soapbark tree.</title>
        <authorList>
            <person name="Reed J."/>
            <person name="Orme A."/>
            <person name="El-Demerdash A."/>
            <person name="Owen C."/>
            <person name="Martin L.B.B."/>
            <person name="Misra R.C."/>
            <person name="Kikuchi S."/>
            <person name="Rejzek M."/>
            <person name="Martin A.C."/>
            <person name="Harkess A."/>
            <person name="Leebens-Mack J."/>
            <person name="Louveau T."/>
            <person name="Stephenson M.J."/>
            <person name="Osbourn A."/>
        </authorList>
    </citation>
    <scope>NUCLEOTIDE SEQUENCE</scope>
    <source>
        <strain evidence="2">S10</strain>
    </source>
</reference>
<keyword evidence="3" id="KW-1185">Reference proteome</keyword>
<dbReference type="Proteomes" id="UP001163823">
    <property type="component" value="Chromosome 12"/>
</dbReference>
<dbReference type="AlphaFoldDB" id="A0AAD7KXF8"/>
<dbReference type="EMBL" id="JARAOO010000012">
    <property type="protein sequence ID" value="KAJ7947672.1"/>
    <property type="molecule type" value="Genomic_DNA"/>
</dbReference>
<sequence length="161" mass="17761">AERKSIHNEEQSGFCILSRSECNDIGFPGIFNKHSHKNFKFGYDYQIKEVGHTNGSSCLSQTPLRAELSHSLGAGNNSSKMIRQILIHLLSVCLLLAASPFNQLSTNVQSIQSVHFKLGPVQPSSRPPSGYVKPAWVVEKKFRKTPSGPNPVGNHQPPSRQ</sequence>
<feature type="non-terminal residue" evidence="2">
    <location>
        <position position="161"/>
    </location>
</feature>
<name>A0AAD7KXF8_QUISA</name>
<evidence type="ECO:0000313" key="2">
    <source>
        <dbReference type="EMBL" id="KAJ7947672.1"/>
    </source>
</evidence>
<evidence type="ECO:0000256" key="1">
    <source>
        <dbReference type="SAM" id="MobiDB-lite"/>
    </source>
</evidence>
<protein>
    <submittedName>
        <fullName evidence="2">CLAVATA3/ESR (CLE)-related protein 46-like</fullName>
    </submittedName>
</protein>
<accession>A0AAD7KXF8</accession>
<evidence type="ECO:0000313" key="3">
    <source>
        <dbReference type="Proteomes" id="UP001163823"/>
    </source>
</evidence>
<gene>
    <name evidence="2" type="ORF">O6P43_028253</name>
</gene>
<organism evidence="2 3">
    <name type="scientific">Quillaja saponaria</name>
    <name type="common">Soap bark tree</name>
    <dbReference type="NCBI Taxonomy" id="32244"/>
    <lineage>
        <taxon>Eukaryota</taxon>
        <taxon>Viridiplantae</taxon>
        <taxon>Streptophyta</taxon>
        <taxon>Embryophyta</taxon>
        <taxon>Tracheophyta</taxon>
        <taxon>Spermatophyta</taxon>
        <taxon>Magnoliopsida</taxon>
        <taxon>eudicotyledons</taxon>
        <taxon>Gunneridae</taxon>
        <taxon>Pentapetalae</taxon>
        <taxon>rosids</taxon>
        <taxon>fabids</taxon>
        <taxon>Fabales</taxon>
        <taxon>Quillajaceae</taxon>
        <taxon>Quillaja</taxon>
    </lineage>
</organism>